<dbReference type="EMBL" id="CAXAJV020000556">
    <property type="protein sequence ID" value="CAL7932841.1"/>
    <property type="molecule type" value="Genomic_DNA"/>
</dbReference>
<protein>
    <recommendedName>
        <fullName evidence="2">Reverse transcriptase domain-containing protein</fullName>
    </recommendedName>
</protein>
<feature type="domain" description="Reverse transcriptase" evidence="2">
    <location>
        <begin position="304"/>
        <end position="581"/>
    </location>
</feature>
<accession>A0ABP1MXH7</accession>
<feature type="region of interest" description="Disordered" evidence="1">
    <location>
        <begin position="1157"/>
        <end position="1177"/>
    </location>
</feature>
<feature type="non-terminal residue" evidence="3">
    <location>
        <position position="1"/>
    </location>
</feature>
<dbReference type="PROSITE" id="PS50878">
    <property type="entry name" value="RT_POL"/>
    <property type="match status" value="2"/>
</dbReference>
<dbReference type="PROSITE" id="PS00028">
    <property type="entry name" value="ZINC_FINGER_C2H2_1"/>
    <property type="match status" value="1"/>
</dbReference>
<dbReference type="SUPFAM" id="SSF56672">
    <property type="entry name" value="DNA/RNA polymerases"/>
    <property type="match status" value="2"/>
</dbReference>
<gene>
    <name evidence="3" type="ORF">XYLVIOL_LOCUS95</name>
</gene>
<dbReference type="CDD" id="cd01650">
    <property type="entry name" value="RT_nLTR_like"/>
    <property type="match status" value="2"/>
</dbReference>
<organism evidence="3 4">
    <name type="scientific">Xylocopa violacea</name>
    <name type="common">Violet carpenter bee</name>
    <name type="synonym">Apis violacea</name>
    <dbReference type="NCBI Taxonomy" id="135666"/>
    <lineage>
        <taxon>Eukaryota</taxon>
        <taxon>Metazoa</taxon>
        <taxon>Ecdysozoa</taxon>
        <taxon>Arthropoda</taxon>
        <taxon>Hexapoda</taxon>
        <taxon>Insecta</taxon>
        <taxon>Pterygota</taxon>
        <taxon>Neoptera</taxon>
        <taxon>Endopterygota</taxon>
        <taxon>Hymenoptera</taxon>
        <taxon>Apocrita</taxon>
        <taxon>Aculeata</taxon>
        <taxon>Apoidea</taxon>
        <taxon>Anthophila</taxon>
        <taxon>Apidae</taxon>
        <taxon>Xylocopa</taxon>
        <taxon>Xylocopa</taxon>
    </lineage>
</organism>
<keyword evidence="4" id="KW-1185">Reference proteome</keyword>
<dbReference type="PANTHER" id="PTHR19446">
    <property type="entry name" value="REVERSE TRANSCRIPTASES"/>
    <property type="match status" value="1"/>
</dbReference>
<dbReference type="InterPro" id="IPR043502">
    <property type="entry name" value="DNA/RNA_pol_sf"/>
</dbReference>
<proteinExistence type="predicted"/>
<evidence type="ECO:0000313" key="4">
    <source>
        <dbReference type="Proteomes" id="UP001642520"/>
    </source>
</evidence>
<evidence type="ECO:0000313" key="3">
    <source>
        <dbReference type="EMBL" id="CAL7932841.1"/>
    </source>
</evidence>
<evidence type="ECO:0000259" key="2">
    <source>
        <dbReference type="PROSITE" id="PS50878"/>
    </source>
</evidence>
<name>A0ABP1MXH7_XYLVO</name>
<dbReference type="Proteomes" id="UP001642520">
    <property type="component" value="Unassembled WGS sequence"/>
</dbReference>
<dbReference type="InterPro" id="IPR000477">
    <property type="entry name" value="RT_dom"/>
</dbReference>
<comment type="caution">
    <text evidence="3">The sequence shown here is derived from an EMBL/GenBank/DDBJ whole genome shotgun (WGS) entry which is preliminary data.</text>
</comment>
<dbReference type="Pfam" id="PF00078">
    <property type="entry name" value="RVT_1"/>
    <property type="match status" value="2"/>
</dbReference>
<reference evidence="3 4" key="1">
    <citation type="submission" date="2024-08" db="EMBL/GenBank/DDBJ databases">
        <authorList>
            <person name="Will J Nash"/>
            <person name="Angela Man"/>
            <person name="Seanna McTaggart"/>
            <person name="Kendall Baker"/>
            <person name="Tom Barker"/>
            <person name="Leah Catchpole"/>
            <person name="Alex Durrant"/>
            <person name="Karim Gharbi"/>
            <person name="Naomi Irish"/>
            <person name="Gemy Kaithakottil"/>
            <person name="Debby Ku"/>
            <person name="Aaliyah Providence"/>
            <person name="Felix Shaw"/>
            <person name="David Swarbreck"/>
            <person name="Chris Watkins"/>
            <person name="Ann M. McCartney"/>
            <person name="Giulio Formenti"/>
            <person name="Alice Mouton"/>
            <person name="Noel Vella"/>
            <person name="Bjorn M von Reumont"/>
            <person name="Adriana Vella"/>
            <person name="Wilfried Haerty"/>
        </authorList>
    </citation>
    <scope>NUCLEOTIDE SEQUENCE [LARGE SCALE GENOMIC DNA]</scope>
</reference>
<evidence type="ECO:0000256" key="1">
    <source>
        <dbReference type="SAM" id="MobiDB-lite"/>
    </source>
</evidence>
<feature type="domain" description="Reverse transcriptase" evidence="2">
    <location>
        <begin position="1288"/>
        <end position="1503"/>
    </location>
</feature>
<sequence>YPDCGRSFTTLRGRGVHEQRTHKNWYDEKQVEKIDVKKAPWSAEEQALLARQEAHLVLGNTKFINQALQPMFPHRTLESIKGQRKNQRHKEKVLQIIQELTEVGRTLEMGPSPLPSETVHSIKELFKQLEPLGGGEFNSRDLGRICEGIASWSKEKISEELEIYILKTFPINPRRKPKASNNNKLDHAITKRQARRAEYAKTQRAWKKNPSSCLKFILKSRTTARIPPKRDMVQYWKTVMTNGANDSASNEQQRPEMHDLWEPVVPDEIKKSFPELNTCPGPDGLTARQLRAVPLKILTRIFNLFLVCGKLPKHLLKARTTLIPKKDGAQLPEDYRPITVQSVLTRTFHKILVRRLMQRISLDQRQKAFLPTDGCAQNIFSLDLILKYHRQNFKPLYMASMDIAKAFDSVSHKTIRDTLHVMGLPKPMIQYIMDTYERSTTMLTCGDWESDEIKPSCGVRQGDPLSPFIFNMIMDRLLKRIIPEIGVDIGGVHYNVLIFADDMIFVASTPNGLQTAIDTASDFLMRCGLLINATKSFTVSIKNVPHIKKSVVDGKTQFQCGDRTLPSLKREDEWKYLGVPFTPEGRVKIDLVAQLKDAIEKLTKAPLKPQQRLFAIRTIVLPGVYHLLTLGNTTLSRLKKADAMVRGAIRKWLCLPHDVPNAYFHANVKDGGLSIPSLRWLMPLHRKVRLQKLITRDRTPDLYLTQEIQRTARRLTENQTEYDAANKIEDRWANLLHSSIDGRGLKESKTIPQQHRWVVDGSRFLSGRDYINSIKLRINALPTRSRTARGRRADRTCRAGCNAVETINHVLQQCHRTHRARIERHNAISAYIKRALERKYERVEEEPHFRTDHGLRKPDLVAIKGATALVLDSQVVSEHVSLDLAHNNKVDKYKCLEKDVKERYGVVNVSVTTATLSYRGVWSGSSARNLLEIGVLKKNELKTIASRAIIGGLNTFWKFNRTTATRNILPTTGVGCEYPSCDRTFSTTTGRGVHHRRAHADWYDERANVAAVKKRWNDEEIKLLARKEAELTREGVKFLNQELCKAFPSRTLESIKGQRKRADYKQLVVEMLKETPTAPESQSLNNVVTVPSAVCPVEDRSSLRQAILEYILEIRVPNTDNFNCRRLLGIRNAMTNIPVDVIHQRLSLYIHDTFSMPRSSHQEHGSSETSNKMSKRAQRRAEYARTQRLWTRNPNKCLRSILKRVGSTEIPPKEEMVPFWENVMTRESPSSLIARSPEDTKTELWAPITMAEMKKAFPSLGTASGPDGLTARLLRKVPAEILLIILNIFLWCGKVPSHLLESTTILLPKKDQANKPEEFRPITISSVMIRTFHKVLALRTQHLIKNDDRQRGFRNTDGCAENVFLLDTILKFHHKAHKPLFLASIDVAKAFDSVSHSAIMEAMRAVGVPGIMIDYIESLPEEIAANISGIKINAAAFADDIIFTASTEVGLQILLDVASEYMTKCGLNINTHKSMTVTLRPVPHEKKTVVDAKTTFTLYGRKLPSLKRTDAWSYLGVPFTAEGRLNCNPTTRLEEALTSLTKAPLKPQQRLFGLRTMVIPGLYHLLALGSTKISILNRADKMVRAAVRKWLDLPHDTIKAYFHAKISDGGLGLPSYRWKIPLLRYHRLKALVLSHGAGTSTPGALLESEMAAQLRRLDDHGTRLSTTALVDKRWADALHDSFDGRALKDSVKTSHQHQWTGEGNRFLSGRDFINAVKLRINALPTRSRTSRGRRTDRQCRGGCTQPETLNHVLQICHRTSDARVRRHDALVAYVQRSLANQGYDAIKEPHINTSEGLRKPDIIATLGQTAIVLDAQVVGEQVDLDAANANKVRYYESNKDVADHIKRHSAANNVVFVALTINCRGVWSPASAKQLLALGVIGVKDLKVLSTRALIGGLYIFSIFNRTTGVRRTWAPRKGIG</sequence>
<dbReference type="InterPro" id="IPR013087">
    <property type="entry name" value="Znf_C2H2_type"/>
</dbReference>